<evidence type="ECO:0000256" key="9">
    <source>
        <dbReference type="RuleBase" id="RU003693"/>
    </source>
</evidence>
<dbReference type="CDD" id="cd00609">
    <property type="entry name" value="AAT_like"/>
    <property type="match status" value="1"/>
</dbReference>
<comment type="catalytic activity">
    <reaction evidence="8">
        <text>L-histidinol phosphate + 2-oxoglutarate = 3-(imidazol-4-yl)-2-oxopropyl phosphate + L-glutamate</text>
        <dbReference type="Rhea" id="RHEA:23744"/>
        <dbReference type="ChEBI" id="CHEBI:16810"/>
        <dbReference type="ChEBI" id="CHEBI:29985"/>
        <dbReference type="ChEBI" id="CHEBI:57766"/>
        <dbReference type="ChEBI" id="CHEBI:57980"/>
        <dbReference type="EC" id="2.6.1.9"/>
    </reaction>
</comment>
<dbReference type="KEGG" id="ntr:B0W44_01325"/>
<dbReference type="InterPro" id="IPR004839">
    <property type="entry name" value="Aminotransferase_I/II_large"/>
</dbReference>
<dbReference type="Proteomes" id="UP000188603">
    <property type="component" value="Chromosome"/>
</dbReference>
<keyword evidence="12" id="KW-1185">Reference proteome</keyword>
<dbReference type="Gene3D" id="3.90.1150.10">
    <property type="entry name" value="Aspartate Aminotransferase, domain 1"/>
    <property type="match status" value="1"/>
</dbReference>
<dbReference type="PROSITE" id="PS00599">
    <property type="entry name" value="AA_TRANSFER_CLASS_2"/>
    <property type="match status" value="1"/>
</dbReference>
<dbReference type="AlphaFoldDB" id="A0A1U9K3L3"/>
<protein>
    <recommendedName>
        <fullName evidence="3">histidinol-phosphate transaminase</fullName>
        <ecNumber evidence="3">2.6.1.9</ecNumber>
    </recommendedName>
</protein>
<evidence type="ECO:0000256" key="4">
    <source>
        <dbReference type="ARBA" id="ARBA00022576"/>
    </source>
</evidence>
<evidence type="ECO:0000259" key="10">
    <source>
        <dbReference type="Pfam" id="PF00155"/>
    </source>
</evidence>
<comment type="pathway">
    <text evidence="2">Amino-acid biosynthesis; L-histidine biosynthesis; L-histidine from 5-phospho-alpha-D-ribose 1-diphosphate: step 7/9.</text>
</comment>
<name>A0A1U9K3L3_9BACL</name>
<accession>A0A1U9K3L3</accession>
<organism evidence="11 12">
    <name type="scientific">Novibacillus thermophilus</name>
    <dbReference type="NCBI Taxonomy" id="1471761"/>
    <lineage>
        <taxon>Bacteria</taxon>
        <taxon>Bacillati</taxon>
        <taxon>Bacillota</taxon>
        <taxon>Bacilli</taxon>
        <taxon>Bacillales</taxon>
        <taxon>Thermoactinomycetaceae</taxon>
        <taxon>Novibacillus</taxon>
    </lineage>
</organism>
<dbReference type="GO" id="GO:0000105">
    <property type="term" value="P:L-histidine biosynthetic process"/>
    <property type="evidence" value="ECO:0007669"/>
    <property type="project" value="UniProtKB-KW"/>
</dbReference>
<dbReference type="InterPro" id="IPR050106">
    <property type="entry name" value="HistidinolP_aminotransfase"/>
</dbReference>
<evidence type="ECO:0000256" key="3">
    <source>
        <dbReference type="ARBA" id="ARBA00012748"/>
    </source>
</evidence>
<dbReference type="Gene3D" id="3.40.640.10">
    <property type="entry name" value="Type I PLP-dependent aspartate aminotransferase-like (Major domain)"/>
    <property type="match status" value="1"/>
</dbReference>
<evidence type="ECO:0000256" key="1">
    <source>
        <dbReference type="ARBA" id="ARBA00001933"/>
    </source>
</evidence>
<evidence type="ECO:0000313" key="11">
    <source>
        <dbReference type="EMBL" id="AQS54625.1"/>
    </source>
</evidence>
<dbReference type="EC" id="2.6.1.9" evidence="3"/>
<dbReference type="STRING" id="1471761.B0W44_01325"/>
<keyword evidence="4 11" id="KW-0032">Aminotransferase</keyword>
<gene>
    <name evidence="11" type="ORF">B0W44_01325</name>
</gene>
<dbReference type="Pfam" id="PF00155">
    <property type="entry name" value="Aminotran_1_2"/>
    <property type="match status" value="1"/>
</dbReference>
<evidence type="ECO:0000256" key="7">
    <source>
        <dbReference type="ARBA" id="ARBA00023102"/>
    </source>
</evidence>
<feature type="domain" description="Aminotransferase class I/classII large" evidence="10">
    <location>
        <begin position="36"/>
        <end position="352"/>
    </location>
</feature>
<evidence type="ECO:0000256" key="5">
    <source>
        <dbReference type="ARBA" id="ARBA00022679"/>
    </source>
</evidence>
<dbReference type="InterPro" id="IPR015422">
    <property type="entry name" value="PyrdxlP-dep_Trfase_small"/>
</dbReference>
<keyword evidence="5 11" id="KW-0808">Transferase</keyword>
<evidence type="ECO:0000256" key="2">
    <source>
        <dbReference type="ARBA" id="ARBA00005011"/>
    </source>
</evidence>
<dbReference type="OrthoDB" id="9813612at2"/>
<dbReference type="SUPFAM" id="SSF53383">
    <property type="entry name" value="PLP-dependent transferases"/>
    <property type="match status" value="1"/>
</dbReference>
<dbReference type="InterPro" id="IPR001917">
    <property type="entry name" value="Aminotrans_II_pyridoxalP_BS"/>
</dbReference>
<keyword evidence="7" id="KW-0028">Amino-acid biosynthesis</keyword>
<sequence>MSLRPPFSRIVQKLPPTGPFVPPEAIERKTGKKLALRLGANESSFGVSPLALQAMKEAIQHVPWYGDAENYDLRQALARQLAVGMDNIVIGSGIDELLGLTVRLFLNPGDTVVTSTGAYPTFDYHVEGYGGHIHYVPYRHEKNDLQGLAEAAKQKKARIVYLANPDNPTGTIHTPGDLKSFIAQIPPDCLLILDEAYGEFAPDEAILPMDPSDPRVIRMRTFSKAYGMAGARIGYAVSERKTIAAFEKIRNHFGVNNIAQAGALAALQDREFLQKVVREVAEGRREYDQLAKDLGLSTIPSVTNFVTFNMGSDESARAVINALSERGVFVRRPETPPFNRYIRVTVGTPAERAQFSDIFREEVHKRL</sequence>
<reference evidence="11 12" key="1">
    <citation type="journal article" date="2015" name="Int. J. Syst. Evol. Microbiol.">
        <title>Novibacillus thermophilus gen. nov., sp. nov., a Gram-staining-negative and moderately thermophilic member of the family Thermoactinomycetaceae.</title>
        <authorList>
            <person name="Yang G."/>
            <person name="Chen J."/>
            <person name="Zhou S."/>
        </authorList>
    </citation>
    <scope>NUCLEOTIDE SEQUENCE [LARGE SCALE GENOMIC DNA]</scope>
    <source>
        <strain evidence="11 12">SG-1</strain>
    </source>
</reference>
<keyword evidence="7" id="KW-0368">Histidine biosynthesis</keyword>
<dbReference type="PANTHER" id="PTHR43643:SF3">
    <property type="entry name" value="HISTIDINOL-PHOSPHATE AMINOTRANSFERASE"/>
    <property type="match status" value="1"/>
</dbReference>
<dbReference type="InterPro" id="IPR015421">
    <property type="entry name" value="PyrdxlP-dep_Trfase_major"/>
</dbReference>
<proteinExistence type="inferred from homology"/>
<dbReference type="PANTHER" id="PTHR43643">
    <property type="entry name" value="HISTIDINOL-PHOSPHATE AMINOTRANSFERASE 2"/>
    <property type="match status" value="1"/>
</dbReference>
<dbReference type="EMBL" id="CP019699">
    <property type="protein sequence ID" value="AQS54625.1"/>
    <property type="molecule type" value="Genomic_DNA"/>
</dbReference>
<evidence type="ECO:0000256" key="8">
    <source>
        <dbReference type="ARBA" id="ARBA00047481"/>
    </source>
</evidence>
<evidence type="ECO:0000313" key="12">
    <source>
        <dbReference type="Proteomes" id="UP000188603"/>
    </source>
</evidence>
<dbReference type="InterPro" id="IPR015424">
    <property type="entry name" value="PyrdxlP-dep_Trfase"/>
</dbReference>
<dbReference type="RefSeq" id="WP_077718445.1">
    <property type="nucleotide sequence ID" value="NZ_CP019699.1"/>
</dbReference>
<dbReference type="GO" id="GO:0004400">
    <property type="term" value="F:histidinol-phosphate transaminase activity"/>
    <property type="evidence" value="ECO:0007669"/>
    <property type="project" value="UniProtKB-EC"/>
</dbReference>
<keyword evidence="6 9" id="KW-0663">Pyridoxal phosphate</keyword>
<evidence type="ECO:0000256" key="6">
    <source>
        <dbReference type="ARBA" id="ARBA00022898"/>
    </source>
</evidence>
<dbReference type="GO" id="GO:0030170">
    <property type="term" value="F:pyridoxal phosphate binding"/>
    <property type="evidence" value="ECO:0007669"/>
    <property type="project" value="InterPro"/>
</dbReference>
<comment type="similarity">
    <text evidence="9">Belongs to the class-II pyridoxal-phosphate-dependent aminotransferase family.</text>
</comment>
<comment type="cofactor">
    <cofactor evidence="1 9">
        <name>pyridoxal 5'-phosphate</name>
        <dbReference type="ChEBI" id="CHEBI:597326"/>
    </cofactor>
</comment>